<dbReference type="InterPro" id="IPR001610">
    <property type="entry name" value="PAC"/>
</dbReference>
<dbReference type="InterPro" id="IPR004358">
    <property type="entry name" value="Sig_transdc_His_kin-like_C"/>
</dbReference>
<dbReference type="CDD" id="cd00082">
    <property type="entry name" value="HisKA"/>
    <property type="match status" value="1"/>
</dbReference>
<feature type="domain" description="PAC" evidence="8">
    <location>
        <begin position="241"/>
        <end position="294"/>
    </location>
</feature>
<dbReference type="InterPro" id="IPR003594">
    <property type="entry name" value="HATPase_dom"/>
</dbReference>
<dbReference type="Gene3D" id="1.10.287.130">
    <property type="match status" value="1"/>
</dbReference>
<dbReference type="SUPFAM" id="SSF47384">
    <property type="entry name" value="Homodimeric domain of signal transducing histidine kinase"/>
    <property type="match status" value="1"/>
</dbReference>
<evidence type="ECO:0000256" key="1">
    <source>
        <dbReference type="ARBA" id="ARBA00000085"/>
    </source>
</evidence>
<dbReference type="EMBL" id="JBCITM010000012">
    <property type="protein sequence ID" value="MEN1761120.1"/>
    <property type="molecule type" value="Genomic_DNA"/>
</dbReference>
<name>A0ABU9VVD6_9CLOT</name>
<dbReference type="CDD" id="cd16922">
    <property type="entry name" value="HATPase_EvgS-ArcB-TorS-like"/>
    <property type="match status" value="1"/>
</dbReference>
<evidence type="ECO:0000256" key="5">
    <source>
        <dbReference type="ARBA" id="ARBA00023012"/>
    </source>
</evidence>
<dbReference type="SMART" id="SM00091">
    <property type="entry name" value="PAS"/>
    <property type="match status" value="2"/>
</dbReference>
<evidence type="ECO:0000256" key="3">
    <source>
        <dbReference type="ARBA" id="ARBA00022553"/>
    </source>
</evidence>
<dbReference type="PROSITE" id="PS50113">
    <property type="entry name" value="PAC"/>
    <property type="match status" value="1"/>
</dbReference>
<dbReference type="PRINTS" id="PR00344">
    <property type="entry name" value="BCTRLSENSOR"/>
</dbReference>
<comment type="catalytic activity">
    <reaction evidence="1">
        <text>ATP + protein L-histidine = ADP + protein N-phospho-L-histidine.</text>
        <dbReference type="EC" id="2.7.13.3"/>
    </reaction>
</comment>
<reference evidence="9 10" key="1">
    <citation type="submission" date="2024-04" db="EMBL/GenBank/DDBJ databases">
        <title>Genome sequencing and metabolic network reconstruction of aminoacids and betaine degradation by Anoxynatronum sibiricum.</title>
        <authorList>
            <person name="Detkova E.N."/>
            <person name="Boltjanskaja Y.V."/>
            <person name="Mardanov A.V."/>
            <person name="Kevbrin V."/>
        </authorList>
    </citation>
    <scope>NUCLEOTIDE SEQUENCE [LARGE SCALE GENOMIC DNA]</scope>
    <source>
        <strain evidence="9 10">Z-7981</strain>
    </source>
</reference>
<dbReference type="PROSITE" id="PS50109">
    <property type="entry name" value="HIS_KIN"/>
    <property type="match status" value="1"/>
</dbReference>
<dbReference type="Proteomes" id="UP001407405">
    <property type="component" value="Unassembled WGS sequence"/>
</dbReference>
<dbReference type="Gene3D" id="3.30.565.10">
    <property type="entry name" value="Histidine kinase-like ATPase, C-terminal domain"/>
    <property type="match status" value="1"/>
</dbReference>
<sequence length="560" mass="63742">MKRFKDSREQTRKRRRRRYQALPAEKLMTAKENAFHDVMMKIPALAVQGYRMDGTTVYWNEASEKLYGYTQKEALGKSLLSLIIPPEMHKQVKEHIRVMSRTKIPVPAGELTLKHREGTPVEVFSSHSIITLKNGDTYLYCFDIDLSERNAIRETMRMSEERYRLINQVSGTGSWEYNAETRKDWYSPMYFNMLGYDETEFLSPEGSGFVNAWQILIHPDERVNAQEHLDRYLAGGSKGLYEATFRMKRKDGTWAWILSRGKTLQDENGHPTSLTVGTHVDITHSKQIQLELEIKNQELTEAKAAAEVADRVKSQFLANMSHELRTPLNGLMGMTQLMQLTELTEEQAEYLNYTIQSCKSLVTVVEEILNYTSMEIIMQKRREESFHLEDLLKEVAELHQPTAINKGLVLSTHRAQSLPNELVGDRFKLKQILGNLVGNAVKFTESGTVQLVASQEVGKADPGRIRITFRVKDTGIGIPKEKLDHIFQQFSQADESDTRKYGGLGLGLAVARKLAAIIGYSLTAESTPGKGSVFTLTGEMRWVSKAEMEALKSLKKHKKQ</sequence>
<dbReference type="SMART" id="SM00388">
    <property type="entry name" value="HisKA"/>
    <property type="match status" value="1"/>
</dbReference>
<dbReference type="Pfam" id="PF00512">
    <property type="entry name" value="HisKA"/>
    <property type="match status" value="1"/>
</dbReference>
<proteinExistence type="predicted"/>
<evidence type="ECO:0000259" key="6">
    <source>
        <dbReference type="PROSITE" id="PS50109"/>
    </source>
</evidence>
<dbReference type="InterPro" id="IPR013655">
    <property type="entry name" value="PAS_fold_3"/>
</dbReference>
<comment type="caution">
    <text evidence="9">The sequence shown here is derived from an EMBL/GenBank/DDBJ whole genome shotgun (WGS) entry which is preliminary data.</text>
</comment>
<keyword evidence="10" id="KW-1185">Reference proteome</keyword>
<evidence type="ECO:0000256" key="4">
    <source>
        <dbReference type="ARBA" id="ARBA00022777"/>
    </source>
</evidence>
<protein>
    <recommendedName>
        <fullName evidence="2">histidine kinase</fullName>
        <ecNumber evidence="2">2.7.13.3</ecNumber>
    </recommendedName>
</protein>
<keyword evidence="3" id="KW-0597">Phosphoprotein</keyword>
<feature type="domain" description="Histidine kinase" evidence="6">
    <location>
        <begin position="319"/>
        <end position="542"/>
    </location>
</feature>
<keyword evidence="4" id="KW-0808">Transferase</keyword>
<dbReference type="InterPro" id="IPR036097">
    <property type="entry name" value="HisK_dim/P_sf"/>
</dbReference>
<dbReference type="Pfam" id="PF02518">
    <property type="entry name" value="HATPase_c"/>
    <property type="match status" value="1"/>
</dbReference>
<dbReference type="SMART" id="SM00086">
    <property type="entry name" value="PAC"/>
    <property type="match status" value="2"/>
</dbReference>
<dbReference type="InterPro" id="IPR000014">
    <property type="entry name" value="PAS"/>
</dbReference>
<evidence type="ECO:0000259" key="7">
    <source>
        <dbReference type="PROSITE" id="PS50112"/>
    </source>
</evidence>
<dbReference type="PROSITE" id="PS50112">
    <property type="entry name" value="PAS"/>
    <property type="match status" value="1"/>
</dbReference>
<dbReference type="Gene3D" id="3.30.450.20">
    <property type="entry name" value="PAS domain"/>
    <property type="match status" value="2"/>
</dbReference>
<evidence type="ECO:0000256" key="2">
    <source>
        <dbReference type="ARBA" id="ARBA00012438"/>
    </source>
</evidence>
<keyword evidence="4" id="KW-0418">Kinase</keyword>
<dbReference type="RefSeq" id="WP_343186435.1">
    <property type="nucleotide sequence ID" value="NZ_JBCITM010000012.1"/>
</dbReference>
<dbReference type="Pfam" id="PF08447">
    <property type="entry name" value="PAS_3"/>
    <property type="match status" value="1"/>
</dbReference>
<dbReference type="InterPro" id="IPR005467">
    <property type="entry name" value="His_kinase_dom"/>
</dbReference>
<evidence type="ECO:0000313" key="10">
    <source>
        <dbReference type="Proteomes" id="UP001407405"/>
    </source>
</evidence>
<dbReference type="Pfam" id="PF00989">
    <property type="entry name" value="PAS"/>
    <property type="match status" value="1"/>
</dbReference>
<dbReference type="CDD" id="cd00130">
    <property type="entry name" value="PAS"/>
    <property type="match status" value="2"/>
</dbReference>
<dbReference type="InterPro" id="IPR000700">
    <property type="entry name" value="PAS-assoc_C"/>
</dbReference>
<dbReference type="PANTHER" id="PTHR45339">
    <property type="entry name" value="HYBRID SIGNAL TRANSDUCTION HISTIDINE KINASE J"/>
    <property type="match status" value="1"/>
</dbReference>
<dbReference type="SMART" id="SM00387">
    <property type="entry name" value="HATPase_c"/>
    <property type="match status" value="1"/>
</dbReference>
<dbReference type="PANTHER" id="PTHR45339:SF1">
    <property type="entry name" value="HYBRID SIGNAL TRANSDUCTION HISTIDINE KINASE J"/>
    <property type="match status" value="1"/>
</dbReference>
<dbReference type="InterPro" id="IPR035965">
    <property type="entry name" value="PAS-like_dom_sf"/>
</dbReference>
<keyword evidence="5" id="KW-0902">Two-component regulatory system</keyword>
<gene>
    <name evidence="9" type="ORF">AAIG11_11575</name>
</gene>
<dbReference type="InterPro" id="IPR003661">
    <property type="entry name" value="HisK_dim/P_dom"/>
</dbReference>
<dbReference type="InterPro" id="IPR036890">
    <property type="entry name" value="HATPase_C_sf"/>
</dbReference>
<dbReference type="InterPro" id="IPR013767">
    <property type="entry name" value="PAS_fold"/>
</dbReference>
<dbReference type="SUPFAM" id="SSF55874">
    <property type="entry name" value="ATPase domain of HSP90 chaperone/DNA topoisomerase II/histidine kinase"/>
    <property type="match status" value="1"/>
</dbReference>
<organism evidence="9 10">
    <name type="scientific">Anoxynatronum sibiricum</name>
    <dbReference type="NCBI Taxonomy" id="210623"/>
    <lineage>
        <taxon>Bacteria</taxon>
        <taxon>Bacillati</taxon>
        <taxon>Bacillota</taxon>
        <taxon>Clostridia</taxon>
        <taxon>Eubacteriales</taxon>
        <taxon>Clostridiaceae</taxon>
        <taxon>Anoxynatronum</taxon>
    </lineage>
</organism>
<dbReference type="NCBIfam" id="TIGR00229">
    <property type="entry name" value="sensory_box"/>
    <property type="match status" value="2"/>
</dbReference>
<accession>A0ABU9VVD6</accession>
<feature type="domain" description="PAS" evidence="7">
    <location>
        <begin position="53"/>
        <end position="103"/>
    </location>
</feature>
<dbReference type="SUPFAM" id="SSF55785">
    <property type="entry name" value="PYP-like sensor domain (PAS domain)"/>
    <property type="match status" value="2"/>
</dbReference>
<dbReference type="EC" id="2.7.13.3" evidence="2"/>
<evidence type="ECO:0000259" key="8">
    <source>
        <dbReference type="PROSITE" id="PS50113"/>
    </source>
</evidence>
<evidence type="ECO:0000313" key="9">
    <source>
        <dbReference type="EMBL" id="MEN1761120.1"/>
    </source>
</evidence>